<evidence type="ECO:0000256" key="2">
    <source>
        <dbReference type="PIRSR" id="PIRSR601310-3"/>
    </source>
</evidence>
<dbReference type="Gene3D" id="3.30.428.10">
    <property type="entry name" value="HIT-like"/>
    <property type="match status" value="1"/>
</dbReference>
<reference evidence="5 6" key="1">
    <citation type="submission" date="2017-05" db="EMBL/GenBank/DDBJ databases">
        <title>Thiocyanate degradation by Thiohalobacter thiocyanaticus FOKN1.</title>
        <authorList>
            <person name="Oshiki M."/>
            <person name="Fukushima T."/>
            <person name="Kawano S."/>
            <person name="Nakagawa J."/>
        </authorList>
    </citation>
    <scope>NUCLEOTIDE SEQUENCE [LARGE SCALE GENOMIC DNA]</scope>
    <source>
        <strain evidence="5 6">FOKN1</strain>
    </source>
</reference>
<dbReference type="PROSITE" id="PS51084">
    <property type="entry name" value="HIT_2"/>
    <property type="match status" value="1"/>
</dbReference>
<dbReference type="PRINTS" id="PR00332">
    <property type="entry name" value="HISTRIAD"/>
</dbReference>
<dbReference type="OrthoDB" id="9784774at2"/>
<dbReference type="InterPro" id="IPR011146">
    <property type="entry name" value="HIT-like"/>
</dbReference>
<evidence type="ECO:0000259" key="4">
    <source>
        <dbReference type="PROSITE" id="PS51084"/>
    </source>
</evidence>
<feature type="active site" description="Tele-AMP-histidine intermediate" evidence="1">
    <location>
        <position position="97"/>
    </location>
</feature>
<evidence type="ECO:0000313" key="5">
    <source>
        <dbReference type="EMBL" id="BAZ94734.1"/>
    </source>
</evidence>
<dbReference type="SUPFAM" id="SSF54197">
    <property type="entry name" value="HIT-like"/>
    <property type="match status" value="1"/>
</dbReference>
<dbReference type="PANTHER" id="PTHR42997">
    <property type="entry name" value="HIT FAMILY HYDROLASE"/>
    <property type="match status" value="1"/>
</dbReference>
<dbReference type="RefSeq" id="WP_096366798.1">
    <property type="nucleotide sequence ID" value="NZ_AP018052.1"/>
</dbReference>
<dbReference type="KEGG" id="ttc:FOKN1_2360"/>
<sequence>MSESEKTCLFCRQHDKVLENELAWASFDTYPVSPGHMLVMPKRHVANYFDMTREEKIAVMELVDECKALNDRERQPDGYNVGVNCGPAAGQSVMHVHIHVMPRYWGDMENPRGGVRGVIPDKQKYVKQQSA</sequence>
<name>A0A1Z4VU51_9GAMM</name>
<keyword evidence="6" id="KW-1185">Reference proteome</keyword>
<accession>A0A1Z4VU51</accession>
<dbReference type="AlphaFoldDB" id="A0A1Z4VU51"/>
<dbReference type="Proteomes" id="UP000218765">
    <property type="component" value="Chromosome"/>
</dbReference>
<dbReference type="PANTHER" id="PTHR42997:SF1">
    <property type="entry name" value="AP-4-A PHOSPHORYLASE"/>
    <property type="match status" value="1"/>
</dbReference>
<dbReference type="Pfam" id="PF01230">
    <property type="entry name" value="HIT"/>
    <property type="match status" value="1"/>
</dbReference>
<evidence type="ECO:0000256" key="3">
    <source>
        <dbReference type="PROSITE-ProRule" id="PRU00464"/>
    </source>
</evidence>
<organism evidence="5 6">
    <name type="scientific">Thiohalobacter thiocyanaticus</name>
    <dbReference type="NCBI Taxonomy" id="585455"/>
    <lineage>
        <taxon>Bacteria</taxon>
        <taxon>Pseudomonadati</taxon>
        <taxon>Pseudomonadota</taxon>
        <taxon>Gammaproteobacteria</taxon>
        <taxon>Thiohalobacterales</taxon>
        <taxon>Thiohalobacteraceae</taxon>
        <taxon>Thiohalobacter</taxon>
    </lineage>
</organism>
<protein>
    <recommendedName>
        <fullName evidence="4">HIT domain-containing protein</fullName>
    </recommendedName>
</protein>
<dbReference type="InterPro" id="IPR036265">
    <property type="entry name" value="HIT-like_sf"/>
</dbReference>
<evidence type="ECO:0000313" key="6">
    <source>
        <dbReference type="Proteomes" id="UP000218765"/>
    </source>
</evidence>
<dbReference type="EMBL" id="AP018052">
    <property type="protein sequence ID" value="BAZ94734.1"/>
    <property type="molecule type" value="Genomic_DNA"/>
</dbReference>
<proteinExistence type="predicted"/>
<dbReference type="PROSITE" id="PS00892">
    <property type="entry name" value="HIT_1"/>
    <property type="match status" value="1"/>
</dbReference>
<dbReference type="InterPro" id="IPR052908">
    <property type="entry name" value="AP-4-A_phosphorylase"/>
</dbReference>
<feature type="domain" description="HIT" evidence="4">
    <location>
        <begin position="1"/>
        <end position="110"/>
    </location>
</feature>
<dbReference type="GO" id="GO:0003824">
    <property type="term" value="F:catalytic activity"/>
    <property type="evidence" value="ECO:0007669"/>
    <property type="project" value="InterPro"/>
</dbReference>
<gene>
    <name evidence="5" type="ORF">FOKN1_2360</name>
</gene>
<dbReference type="InterPro" id="IPR001310">
    <property type="entry name" value="Histidine_triad_HIT"/>
</dbReference>
<dbReference type="InterPro" id="IPR019808">
    <property type="entry name" value="Histidine_triad_CS"/>
</dbReference>
<feature type="short sequence motif" description="Histidine triad motif" evidence="2 3">
    <location>
        <begin position="95"/>
        <end position="99"/>
    </location>
</feature>
<evidence type="ECO:0000256" key="1">
    <source>
        <dbReference type="PIRSR" id="PIRSR601310-1"/>
    </source>
</evidence>